<dbReference type="EMBL" id="JAFJYH010000168">
    <property type="protein sequence ID" value="KAG4416988.1"/>
    <property type="molecule type" value="Genomic_DNA"/>
</dbReference>
<dbReference type="OrthoDB" id="3563007at2759"/>
<sequence length="297" mass="33334">MSEMAIRQEFPGHLVNSSYRIFNSLIFQTPEFDTSIPGFEHLSIAVSNEVTHQDGPQTPKGTVDLVSDEINAFIRTISTVKFKERMVKEYLVASKNPSDASENEDQPRIHASSETIMASPDPKFYYRHQPVYCGIQKLGIQLALNSLGINVANTFGSLVAVAPLYNALHQTKLITAYWTDLDTVIQAHISNIFKGSLPQTPKQMSYRFMLCVRAPVSTFAANRRKAPVIVYGDIWDKCGNILEVLDLITKLERFFSEKLPAPKFLCDFGNSNTQKGRRSNPDKAVSEKLLLIEEAMN</sequence>
<dbReference type="AlphaFoldDB" id="A0A8H7TDU3"/>
<dbReference type="PANTHER" id="PTHR38795:SF1">
    <property type="entry name" value="DUF6604 DOMAIN-CONTAINING PROTEIN"/>
    <property type="match status" value="1"/>
</dbReference>
<comment type="caution">
    <text evidence="1">The sequence shown here is derived from an EMBL/GenBank/DDBJ whole genome shotgun (WGS) entry which is preliminary data.</text>
</comment>
<reference evidence="1" key="1">
    <citation type="submission" date="2021-02" db="EMBL/GenBank/DDBJ databases">
        <title>Genome sequence Cadophora malorum strain M34.</title>
        <authorList>
            <person name="Stefanovic E."/>
            <person name="Vu D."/>
            <person name="Scully C."/>
            <person name="Dijksterhuis J."/>
            <person name="Roader J."/>
            <person name="Houbraken J."/>
        </authorList>
    </citation>
    <scope>NUCLEOTIDE SEQUENCE</scope>
    <source>
        <strain evidence="1">M34</strain>
    </source>
</reference>
<dbReference type="Proteomes" id="UP000664132">
    <property type="component" value="Unassembled WGS sequence"/>
</dbReference>
<organism evidence="1 2">
    <name type="scientific">Cadophora malorum</name>
    <dbReference type="NCBI Taxonomy" id="108018"/>
    <lineage>
        <taxon>Eukaryota</taxon>
        <taxon>Fungi</taxon>
        <taxon>Dikarya</taxon>
        <taxon>Ascomycota</taxon>
        <taxon>Pezizomycotina</taxon>
        <taxon>Leotiomycetes</taxon>
        <taxon>Helotiales</taxon>
        <taxon>Ploettnerulaceae</taxon>
        <taxon>Cadophora</taxon>
    </lineage>
</organism>
<evidence type="ECO:0000313" key="2">
    <source>
        <dbReference type="Proteomes" id="UP000664132"/>
    </source>
</evidence>
<accession>A0A8H7TDU3</accession>
<keyword evidence="2" id="KW-1185">Reference proteome</keyword>
<name>A0A8H7TDU3_9HELO</name>
<evidence type="ECO:0000313" key="1">
    <source>
        <dbReference type="EMBL" id="KAG4416988.1"/>
    </source>
</evidence>
<dbReference type="PANTHER" id="PTHR38795">
    <property type="entry name" value="DUF6604 DOMAIN-CONTAINING PROTEIN"/>
    <property type="match status" value="1"/>
</dbReference>
<proteinExistence type="predicted"/>
<gene>
    <name evidence="1" type="ORF">IFR04_009878</name>
</gene>
<protein>
    <submittedName>
        <fullName evidence="1">Uncharacterized protein</fullName>
    </submittedName>
</protein>